<feature type="compositionally biased region" description="Pro residues" evidence="1">
    <location>
        <begin position="37"/>
        <end position="52"/>
    </location>
</feature>
<gene>
    <name evidence="2" type="ORF">AFUS01_LOCUS22751</name>
</gene>
<sequence>TAGDPVVEEEVPGAIVEVPVTGKINGGNNGNGGSTPEIPPVPPIPPPPTLEA</sequence>
<dbReference type="EMBL" id="CAJVCH010267676">
    <property type="protein sequence ID" value="CAG7734356.1"/>
    <property type="molecule type" value="Genomic_DNA"/>
</dbReference>
<accession>A0A8J2KFS7</accession>
<proteinExistence type="predicted"/>
<dbReference type="Proteomes" id="UP000708208">
    <property type="component" value="Unassembled WGS sequence"/>
</dbReference>
<protein>
    <submittedName>
        <fullName evidence="2">Uncharacterized protein</fullName>
    </submittedName>
</protein>
<comment type="caution">
    <text evidence="2">The sequence shown here is derived from an EMBL/GenBank/DDBJ whole genome shotgun (WGS) entry which is preliminary data.</text>
</comment>
<feature type="compositionally biased region" description="Gly residues" evidence="1">
    <location>
        <begin position="24"/>
        <end position="33"/>
    </location>
</feature>
<feature type="region of interest" description="Disordered" evidence="1">
    <location>
        <begin position="20"/>
        <end position="52"/>
    </location>
</feature>
<evidence type="ECO:0000256" key="1">
    <source>
        <dbReference type="SAM" id="MobiDB-lite"/>
    </source>
</evidence>
<keyword evidence="3" id="KW-1185">Reference proteome</keyword>
<evidence type="ECO:0000313" key="3">
    <source>
        <dbReference type="Proteomes" id="UP000708208"/>
    </source>
</evidence>
<organism evidence="2 3">
    <name type="scientific">Allacma fusca</name>
    <dbReference type="NCBI Taxonomy" id="39272"/>
    <lineage>
        <taxon>Eukaryota</taxon>
        <taxon>Metazoa</taxon>
        <taxon>Ecdysozoa</taxon>
        <taxon>Arthropoda</taxon>
        <taxon>Hexapoda</taxon>
        <taxon>Collembola</taxon>
        <taxon>Symphypleona</taxon>
        <taxon>Sminthuridae</taxon>
        <taxon>Allacma</taxon>
    </lineage>
</organism>
<name>A0A8J2KFS7_9HEXA</name>
<feature type="non-terminal residue" evidence="2">
    <location>
        <position position="52"/>
    </location>
</feature>
<feature type="non-terminal residue" evidence="2">
    <location>
        <position position="1"/>
    </location>
</feature>
<evidence type="ECO:0000313" key="2">
    <source>
        <dbReference type="EMBL" id="CAG7734356.1"/>
    </source>
</evidence>
<reference evidence="2" key="1">
    <citation type="submission" date="2021-06" db="EMBL/GenBank/DDBJ databases">
        <authorList>
            <person name="Hodson N. C."/>
            <person name="Mongue J. A."/>
            <person name="Jaron S. K."/>
        </authorList>
    </citation>
    <scope>NUCLEOTIDE SEQUENCE</scope>
</reference>
<dbReference type="AlphaFoldDB" id="A0A8J2KFS7"/>